<evidence type="ECO:0000313" key="3">
    <source>
        <dbReference type="Proteomes" id="UP000318380"/>
    </source>
</evidence>
<organism evidence="2 3">
    <name type="scientific">Kribbella amoyensis</name>
    <dbReference type="NCBI Taxonomy" id="996641"/>
    <lineage>
        <taxon>Bacteria</taxon>
        <taxon>Bacillati</taxon>
        <taxon>Actinomycetota</taxon>
        <taxon>Actinomycetes</taxon>
        <taxon>Propionibacteriales</taxon>
        <taxon>Kribbellaceae</taxon>
        <taxon>Kribbella</taxon>
    </lineage>
</organism>
<dbReference type="SUPFAM" id="SSF48452">
    <property type="entry name" value="TPR-like"/>
    <property type="match status" value="1"/>
</dbReference>
<name>A0A561BJS6_9ACTN</name>
<comment type="caution">
    <text evidence="2">The sequence shown here is derived from an EMBL/GenBank/DDBJ whole genome shotgun (WGS) entry which is preliminary data.</text>
</comment>
<reference evidence="2 3" key="1">
    <citation type="submission" date="2019-06" db="EMBL/GenBank/DDBJ databases">
        <title>Sequencing the genomes of 1000 actinobacteria strains.</title>
        <authorList>
            <person name="Klenk H.-P."/>
        </authorList>
    </citation>
    <scope>NUCLEOTIDE SEQUENCE [LARGE SCALE GENOMIC DNA]</scope>
    <source>
        <strain evidence="2 3">DSM 24683</strain>
    </source>
</reference>
<feature type="domain" description="CHAT" evidence="1">
    <location>
        <begin position="614"/>
        <end position="827"/>
    </location>
</feature>
<dbReference type="InterPro" id="IPR019734">
    <property type="entry name" value="TPR_rpt"/>
</dbReference>
<dbReference type="Pfam" id="PF12770">
    <property type="entry name" value="CHAT"/>
    <property type="match status" value="1"/>
</dbReference>
<evidence type="ECO:0000259" key="1">
    <source>
        <dbReference type="Pfam" id="PF12770"/>
    </source>
</evidence>
<dbReference type="Proteomes" id="UP000318380">
    <property type="component" value="Unassembled WGS sequence"/>
</dbReference>
<dbReference type="InterPro" id="IPR024983">
    <property type="entry name" value="CHAT_dom"/>
</dbReference>
<evidence type="ECO:0000313" key="2">
    <source>
        <dbReference type="EMBL" id="TWD79126.1"/>
    </source>
</evidence>
<dbReference type="AlphaFoldDB" id="A0A561BJS6"/>
<dbReference type="InterPro" id="IPR011990">
    <property type="entry name" value="TPR-like_helical_dom_sf"/>
</dbReference>
<dbReference type="SMART" id="SM00028">
    <property type="entry name" value="TPR"/>
    <property type="match status" value="6"/>
</dbReference>
<proteinExistence type="predicted"/>
<keyword evidence="3" id="KW-1185">Reference proteome</keyword>
<dbReference type="EMBL" id="VIVK01000001">
    <property type="protein sequence ID" value="TWD79126.1"/>
    <property type="molecule type" value="Genomic_DNA"/>
</dbReference>
<sequence length="845" mass="90420">MALSRPHDAIAAARSFLGTDPPPAPASIAHQALGIALRQLGEMPPALKELRTAVRLARASRQTDREVDALASLGATLGRAGQGKEALATLDLAVANSRGALAGKVLLRRADVLIVLGRHDEALQDLRGAVTRLRRAGDVVWEARSRNYRGFTLLARGATRQAEADFAVAEQLYAKAHQEFEFAEARQNRGLVASARGDLPAALAYFDDAGRRFDDLGVSWPDLAIDRCATLLAAGLTQEALAVSDEAVDRMTTDGGQETKRPELLYAAATAALSVGDLATARDRADQARRLFASQHRAWWTARATMVQLEARYRSGERGKRLLDQATRLAQKLDDLNATDAPAAHLLAGRLALAQRNSVAAGNELASAAKFRRGAPPLARGAAWLGQALRCEADGDLRGMLAACRRGLDALDQHRQMMGATELRARASVHGTELARLAQADALRRGDVRKLLSWSERWRATALAVPSVRPIEDQEAAADLAALRDVVRRLEASNDIQLDRERRRLEDAIRSRAIQAPGSATDSTAFDLDDLVAALGKTVLVELVEVDEVLHAVVIAGSRLRRHTLGRLQDAELEVERARFRLRQLARTRPSAGPPLDVIGDRLAKVLLGDVELPDDAPVVVVPPGRLQALPWTLLPQLARRPVSVAPSAATWLTAHRLPPPRRQRVTLAFGPGLRSGGAEVQKLAGSYPAATLLGDGHATADQVLRALDGAWLAHLAAHGTFRSDSPMFSSLRFDDGPLTVYDFERLRRAPHRLVLSSCESGVAKPVGADELLGLTSSLVPLGAAGILASVVPVNDAAAVPFMLALHANLQAGQSLAEAFAGAREQADDDPLTVATVSSFVALGA</sequence>
<protein>
    <submittedName>
        <fullName evidence="2">CHAT domain-containing protein</fullName>
    </submittedName>
</protein>
<dbReference type="Gene3D" id="1.25.40.10">
    <property type="entry name" value="Tetratricopeptide repeat domain"/>
    <property type="match status" value="2"/>
</dbReference>
<accession>A0A561BJS6</accession>
<gene>
    <name evidence="2" type="ORF">FB561_0181</name>
</gene>